<dbReference type="PANTHER" id="PTHR11485:SF29">
    <property type="entry name" value="TRANSFERRIN 2"/>
    <property type="match status" value="1"/>
</dbReference>
<dbReference type="InterPro" id="IPR018195">
    <property type="entry name" value="Transferrin_Fe_BS"/>
</dbReference>
<feature type="region of interest" description="Disordered" evidence="2">
    <location>
        <begin position="43"/>
        <end position="72"/>
    </location>
</feature>
<dbReference type="PROSITE" id="PS51408">
    <property type="entry name" value="TRANSFERRIN_LIKE_4"/>
    <property type="match status" value="2"/>
</dbReference>
<feature type="domain" description="Transferrin-like" evidence="3">
    <location>
        <begin position="462"/>
        <end position="1013"/>
    </location>
</feature>
<feature type="domain" description="Transferrin-like" evidence="3">
    <location>
        <begin position="74"/>
        <end position="449"/>
    </location>
</feature>
<sequence>MLLCNFSINSSHSGKDRTVKAGIDYPGKGIDDRRKRYFEDWKTKPSRDEGPKQWQGLKMPGMKRPHSPDMVPQARWCVTNPSEMKKCKRMTTEFNYMLQSGLKWGCVMKGCKEECMKEIKRGRADIMTAEGEEIYKAGKVYGLIPIMSEKEDHSSIQDYNSKFSGFEDAYGRLKHYSIALVKKTDTHINGFKDLKDRKSCHSGVDITASFKSPMCSLINKDVIPKVGNVYESVAEFFKESCVPGVQHEEFNPNMTNPGSLCKLCQGSHDDEDFCETLSVKEEYYGFNGAKDCLSKGQGDVGFFHTYDVIMNFESLSKEFKILCEKKKLELTPSNVFTKSSCHLAVEHPQVLMVSSHKPEDWITNCTNALKNASTLFSSSVSVNAFSLFESAPYCAKRMGDDGSEDDKLQDMDRIKNKDLIFKDHSGSLETIPKEKRTHEKYLTKDTENIWKTCEQLEPKPRAFFCVVGKDEMEKCKDMIEHFETIDGVKNISWGCVEAPCKKECTEMIAKNVADLVYLNATEMFTAGREYNLAPIIGQNKKNISDPWTESITIGVMLKDSSDLSEDMRGWKMCNAGVHKISGFLHPMGWLMANGTMKRMGSPLKSIAHHFDKSCVPGVNTLDLTNQTLLSLTMDWISLLREKDVHWEKFYKTPLWRKWQDKQTGNGDEYESVHKVQDFDSPLFQKMIQMMKSEHPSMHKYHTPEVHEALEKLKKDFSWDNYEGIKDFCSMKVPKWELVSWAFQMPEGWIEEEWHMFMGWAEHRWNENENCGQYAKDWTNNDWTIFKSWMDTEFTDYKQSRKSGLQSNHKPLHQDTFIRMSLLCARLQWLMSQFKLLQWENRDIKYFREKMCDACIGQGDKKCSMDTISEAFYDYPGALKCLSEENGDVAFIDGYTFDKAVTLHSLNKDDFVLMCPNGTKIDIADDTMKSIKECNFGRVPSHALATCNMHDGVWRWKLSKALLEAQKVLTPDKMFVESIFGKETKSLKPIPFVNQTYQVWLGPRFLRALEGLMQPLVEDKEWHEVEVVIEDCEGEECDVEVGHPTCDECDEGDDMCLEKCQVMDPSEGGDFPDGKKKMYQRRRHERIRMTRKKGIRQGPFLRYKKRKMRMGAMKLRGKGPHMKPEMRPPMMGNMGPMRRMQRPGMRPRMRPPMMGHMGPMGRTKRPGMMSGMMRPMMGHMGPSMGKMGRPHGIMDKMMPRHKMMTPGMEIGPMMYYPKVRGEFYTKVFFRRNSTCNAIVSDLVCYGERKNIKIKSGRVGKTLISVPMCPKATDMQETTALFTCDTGASFLHSIMLPVKCSYAPCNLGFWIPDWSEDNYWDGENSYSGDYWGTKDWWSFDERGDKDNWFRGQPVKNRIHKNEPWLRWGGEHRRNL</sequence>
<name>A0ABN8N3Q9_9CNID</name>
<dbReference type="SUPFAM" id="SSF53850">
    <property type="entry name" value="Periplasmic binding protein-like II"/>
    <property type="match status" value="2"/>
</dbReference>
<dbReference type="EMBL" id="CALNXI010000737">
    <property type="protein sequence ID" value="CAH3042370.1"/>
    <property type="molecule type" value="Genomic_DNA"/>
</dbReference>
<dbReference type="InterPro" id="IPR001156">
    <property type="entry name" value="Transferrin-like_dom"/>
</dbReference>
<dbReference type="Pfam" id="PF00405">
    <property type="entry name" value="Transferrin"/>
    <property type="match status" value="3"/>
</dbReference>
<feature type="compositionally biased region" description="Low complexity" evidence="2">
    <location>
        <begin position="1127"/>
        <end position="1136"/>
    </location>
</feature>
<evidence type="ECO:0000313" key="5">
    <source>
        <dbReference type="Proteomes" id="UP001159427"/>
    </source>
</evidence>
<reference evidence="4 5" key="1">
    <citation type="submission" date="2022-05" db="EMBL/GenBank/DDBJ databases">
        <authorList>
            <consortium name="Genoscope - CEA"/>
            <person name="William W."/>
        </authorList>
    </citation>
    <scope>NUCLEOTIDE SEQUENCE [LARGE SCALE GENOMIC DNA]</scope>
</reference>
<comment type="caution">
    <text evidence="4">The sequence shown here is derived from an EMBL/GenBank/DDBJ whole genome shotgun (WGS) entry which is preliminary data.</text>
</comment>
<organism evidence="4 5">
    <name type="scientific">Porites evermanni</name>
    <dbReference type="NCBI Taxonomy" id="104178"/>
    <lineage>
        <taxon>Eukaryota</taxon>
        <taxon>Metazoa</taxon>
        <taxon>Cnidaria</taxon>
        <taxon>Anthozoa</taxon>
        <taxon>Hexacorallia</taxon>
        <taxon>Scleractinia</taxon>
        <taxon>Fungiina</taxon>
        <taxon>Poritidae</taxon>
        <taxon>Porites</taxon>
    </lineage>
</organism>
<evidence type="ECO:0000256" key="1">
    <source>
        <dbReference type="ARBA" id="ARBA00022737"/>
    </source>
</evidence>
<keyword evidence="1" id="KW-0677">Repeat</keyword>
<protein>
    <recommendedName>
        <fullName evidence="3">Transferrin-like domain-containing protein</fullName>
    </recommendedName>
</protein>
<keyword evidence="5" id="KW-1185">Reference proteome</keyword>
<dbReference type="SMART" id="SM00094">
    <property type="entry name" value="TR_FER"/>
    <property type="match status" value="1"/>
</dbReference>
<dbReference type="PANTHER" id="PTHR11485">
    <property type="entry name" value="TRANSFERRIN"/>
    <property type="match status" value="1"/>
</dbReference>
<feature type="region of interest" description="Disordered" evidence="2">
    <location>
        <begin position="1115"/>
        <end position="1136"/>
    </location>
</feature>
<dbReference type="CDD" id="cd13529">
    <property type="entry name" value="PBP2_transferrin"/>
    <property type="match status" value="1"/>
</dbReference>
<dbReference type="Proteomes" id="UP001159427">
    <property type="component" value="Unassembled WGS sequence"/>
</dbReference>
<evidence type="ECO:0000259" key="3">
    <source>
        <dbReference type="PROSITE" id="PS51408"/>
    </source>
</evidence>
<dbReference type="Gene3D" id="3.40.190.10">
    <property type="entry name" value="Periplasmic binding protein-like II"/>
    <property type="match status" value="5"/>
</dbReference>
<evidence type="ECO:0000313" key="4">
    <source>
        <dbReference type="EMBL" id="CAH3042370.1"/>
    </source>
</evidence>
<accession>A0ABN8N3Q9</accession>
<gene>
    <name evidence="4" type="ORF">PEVE_00040431</name>
</gene>
<dbReference type="PROSITE" id="PS00206">
    <property type="entry name" value="TRANSFERRIN_LIKE_2"/>
    <property type="match status" value="1"/>
</dbReference>
<proteinExistence type="predicted"/>
<evidence type="ECO:0000256" key="2">
    <source>
        <dbReference type="SAM" id="MobiDB-lite"/>
    </source>
</evidence>
<dbReference type="PRINTS" id="PR00422">
    <property type="entry name" value="TRANSFERRIN"/>
</dbReference>